<dbReference type="PANTHER" id="PTHR24412">
    <property type="entry name" value="KELCH PROTEIN"/>
    <property type="match status" value="1"/>
</dbReference>
<gene>
    <name evidence="4" type="primary">KLHL3</name>
    <name evidence="4" type="ORF">AWC38_SpisGene23857</name>
</gene>
<reference evidence="5" key="1">
    <citation type="journal article" date="2017" name="bioRxiv">
        <title>Comparative analysis of the genomes of Stylophora pistillata and Acropora digitifera provides evidence for extensive differences between species of corals.</title>
        <authorList>
            <person name="Voolstra C.R."/>
            <person name="Li Y."/>
            <person name="Liew Y.J."/>
            <person name="Baumgarten S."/>
            <person name="Zoccola D."/>
            <person name="Flot J.-F."/>
            <person name="Tambutte S."/>
            <person name="Allemand D."/>
            <person name="Aranda M."/>
        </authorList>
    </citation>
    <scope>NUCLEOTIDE SEQUENCE [LARGE SCALE GENOMIC DNA]</scope>
</reference>
<protein>
    <submittedName>
        <fullName evidence="4">Kelch-like protein 3</fullName>
    </submittedName>
</protein>
<comment type="caution">
    <text evidence="4">The sequence shown here is derived from an EMBL/GenBank/DDBJ whole genome shotgun (WGS) entry which is preliminary data.</text>
</comment>
<dbReference type="InterPro" id="IPR000210">
    <property type="entry name" value="BTB/POZ_dom"/>
</dbReference>
<organism evidence="4 5">
    <name type="scientific">Stylophora pistillata</name>
    <name type="common">Smooth cauliflower coral</name>
    <dbReference type="NCBI Taxonomy" id="50429"/>
    <lineage>
        <taxon>Eukaryota</taxon>
        <taxon>Metazoa</taxon>
        <taxon>Cnidaria</taxon>
        <taxon>Anthozoa</taxon>
        <taxon>Hexacorallia</taxon>
        <taxon>Scleractinia</taxon>
        <taxon>Astrocoeniina</taxon>
        <taxon>Pocilloporidae</taxon>
        <taxon>Stylophora</taxon>
    </lineage>
</organism>
<dbReference type="InterPro" id="IPR011333">
    <property type="entry name" value="SKP1/BTB/POZ_sf"/>
</dbReference>
<evidence type="ECO:0000259" key="3">
    <source>
        <dbReference type="PROSITE" id="PS50097"/>
    </source>
</evidence>
<keyword evidence="2" id="KW-0677">Repeat</keyword>
<dbReference type="SMART" id="SM00875">
    <property type="entry name" value="BACK"/>
    <property type="match status" value="2"/>
</dbReference>
<dbReference type="InterPro" id="IPR011705">
    <property type="entry name" value="BACK"/>
</dbReference>
<dbReference type="AlphaFoldDB" id="A0A2B4R7L9"/>
<proteinExistence type="predicted"/>
<dbReference type="InterPro" id="IPR006652">
    <property type="entry name" value="Kelch_1"/>
</dbReference>
<keyword evidence="5" id="KW-1185">Reference proteome</keyword>
<evidence type="ECO:0000256" key="1">
    <source>
        <dbReference type="ARBA" id="ARBA00022441"/>
    </source>
</evidence>
<accession>A0A2B4R7L9</accession>
<dbReference type="InterPro" id="IPR015915">
    <property type="entry name" value="Kelch-typ_b-propeller"/>
</dbReference>
<dbReference type="Gene3D" id="2.120.10.80">
    <property type="entry name" value="Kelch-type beta propeller"/>
    <property type="match status" value="1"/>
</dbReference>
<dbReference type="PANTHER" id="PTHR24412:SF497">
    <property type="entry name" value="KELCH-LIKE PROTEIN 18"/>
    <property type="match status" value="1"/>
</dbReference>
<dbReference type="SUPFAM" id="SSF54695">
    <property type="entry name" value="POZ domain"/>
    <property type="match status" value="1"/>
</dbReference>
<dbReference type="SMART" id="SM00612">
    <property type="entry name" value="Kelch"/>
    <property type="match status" value="4"/>
</dbReference>
<dbReference type="FunFam" id="1.25.40.420:FF:000001">
    <property type="entry name" value="Kelch-like family member 12"/>
    <property type="match status" value="1"/>
</dbReference>
<keyword evidence="1" id="KW-0880">Kelch repeat</keyword>
<dbReference type="Pfam" id="PF00651">
    <property type="entry name" value="BTB"/>
    <property type="match status" value="1"/>
</dbReference>
<dbReference type="Pfam" id="PF07707">
    <property type="entry name" value="BACK"/>
    <property type="match status" value="2"/>
</dbReference>
<dbReference type="EMBL" id="LSMT01001508">
    <property type="protein sequence ID" value="PFX12222.1"/>
    <property type="molecule type" value="Genomic_DNA"/>
</dbReference>
<dbReference type="Pfam" id="PF24681">
    <property type="entry name" value="Kelch_KLHDC2_KLHL20_DRC7"/>
    <property type="match status" value="1"/>
</dbReference>
<dbReference type="Proteomes" id="UP000225706">
    <property type="component" value="Unassembled WGS sequence"/>
</dbReference>
<sequence>MEDVLEFIYTGTVEATQENAKKLIAARNYLIVPGLKIVSGQFLEREISHINCISTFYLGKKYDCDELITSSRRFIHENIVSVAKMDEFLNLEAREIERESARKATFEKLFGHVRLGFLSRDCLEDVVTNELVRNSPVCLRLTLDATVKMDAFADEDDLPQSPIKGNDTRVIVARGGKYTLCYLPEEDQWRRLPDGLKVKEADGTVMINRRDQLFTFSNFPDTERLDLFCNGWSAVDLHSNSTKVALVKGDIYAVVVSTCRYWENNTVKRYDVKPWAWETLDHACDRVCKAKNACIVAGGSHLYICICLVERIQTQNNPSLRLRDLTLWRTNGRKSQTCWKEEGMLLEQLLKKKSSSLGITQWGNIENLRDVQYVNKPMATCCKLECSTILRKHAAKQSAFCVEMLKRLNIQREQDYLCDITLVSKDNCEFKAHRNVLSAASPFFCRLLQCDMKENHQGIIRFDEISGSVMEDVLEFIYTGTVEVTQENTKELIATGNYLMIPSLKTVSGRFLEGEMSNSNCISTFYFAEKYDCVELIGNSTKFIHENFASVGEMDEFLSLEAKEVARWISSDKIAVEAEASIFKIILKWVEHNKSERIVAFEELFPHVRLSFLSRDCLEDIVTNELVRENLACVKLVMEATTKMATFVDDDDLPKSPRKGYDTRVIVARGGKCTFCYLPEEDLWKRLPDGLKESTFSTQMIKFRDQLFAFKDYDNQERYDPVFNVWSELNLNAGSAKVAVLKGEIYAVDVDICYRKSSTKRYNVEKYKWETLHSSNELYRQNTCVVAAGSHLYVFGGRNPDSRDYSAKAERFDTVENKWEEIADMLEGRGEAFGVASQEKVFVAGGISRRGRLKTCEMYTTSTNEWQCIANLNVPRYNGSIVCLNGKLYVLGGKNGRNQTELSVEYFHPANKIWIHKTTIPVTNIDPGNKNAFTASVLKLSRDLIDKLSIVGE</sequence>
<dbReference type="PROSITE" id="PS50097">
    <property type="entry name" value="BTB"/>
    <property type="match status" value="1"/>
</dbReference>
<dbReference type="CDD" id="cd14733">
    <property type="entry name" value="BACK"/>
    <property type="match status" value="1"/>
</dbReference>
<dbReference type="SUPFAM" id="SSF117281">
    <property type="entry name" value="Kelch motif"/>
    <property type="match status" value="1"/>
</dbReference>
<dbReference type="Gene3D" id="1.25.40.420">
    <property type="match status" value="1"/>
</dbReference>
<dbReference type="SMART" id="SM00225">
    <property type="entry name" value="BTB"/>
    <property type="match status" value="1"/>
</dbReference>
<name>A0A2B4R7L9_STYPI</name>
<dbReference type="Gene3D" id="3.30.710.10">
    <property type="entry name" value="Potassium Channel Kv1.1, Chain A"/>
    <property type="match status" value="2"/>
</dbReference>
<evidence type="ECO:0000256" key="2">
    <source>
        <dbReference type="ARBA" id="ARBA00022737"/>
    </source>
</evidence>
<dbReference type="STRING" id="50429.A0A2B4R7L9"/>
<evidence type="ECO:0000313" key="4">
    <source>
        <dbReference type="EMBL" id="PFX12222.1"/>
    </source>
</evidence>
<evidence type="ECO:0000313" key="5">
    <source>
        <dbReference type="Proteomes" id="UP000225706"/>
    </source>
</evidence>
<feature type="domain" description="BTB" evidence="3">
    <location>
        <begin position="418"/>
        <end position="486"/>
    </location>
</feature>
<dbReference type="OrthoDB" id="5987714at2759"/>